<protein>
    <submittedName>
        <fullName evidence="1">Uncharacterized protein</fullName>
    </submittedName>
</protein>
<dbReference type="Proteomes" id="UP001062846">
    <property type="component" value="Chromosome 2"/>
</dbReference>
<organism evidence="1 2">
    <name type="scientific">Rhododendron molle</name>
    <name type="common">Chinese azalea</name>
    <name type="synonym">Azalea mollis</name>
    <dbReference type="NCBI Taxonomy" id="49168"/>
    <lineage>
        <taxon>Eukaryota</taxon>
        <taxon>Viridiplantae</taxon>
        <taxon>Streptophyta</taxon>
        <taxon>Embryophyta</taxon>
        <taxon>Tracheophyta</taxon>
        <taxon>Spermatophyta</taxon>
        <taxon>Magnoliopsida</taxon>
        <taxon>eudicotyledons</taxon>
        <taxon>Gunneridae</taxon>
        <taxon>Pentapetalae</taxon>
        <taxon>asterids</taxon>
        <taxon>Ericales</taxon>
        <taxon>Ericaceae</taxon>
        <taxon>Ericoideae</taxon>
        <taxon>Rhodoreae</taxon>
        <taxon>Rhododendron</taxon>
    </lineage>
</organism>
<accession>A0ACC0PWL3</accession>
<sequence length="136" mass="15356">MGRGRVELKRIENKINRQVTFSKRTGLLKKAYELSVLCDAEVALIIFSNRGKLYEFCSTSKQFGRSVPKVDYLTSRLGFIMRSLERDFKVIVDIRSVFSATALAVVADEVDGGEVVGRDDGRLDMGVVVKPDWRFC</sequence>
<name>A0ACC0PWL3_RHOML</name>
<keyword evidence="2" id="KW-1185">Reference proteome</keyword>
<dbReference type="EMBL" id="CM046389">
    <property type="protein sequence ID" value="KAI8569439.1"/>
    <property type="molecule type" value="Genomic_DNA"/>
</dbReference>
<proteinExistence type="predicted"/>
<comment type="caution">
    <text evidence="1">The sequence shown here is derived from an EMBL/GenBank/DDBJ whole genome shotgun (WGS) entry which is preliminary data.</text>
</comment>
<reference evidence="1" key="1">
    <citation type="submission" date="2022-02" db="EMBL/GenBank/DDBJ databases">
        <title>Plant Genome Project.</title>
        <authorList>
            <person name="Zhang R.-G."/>
        </authorList>
    </citation>
    <scope>NUCLEOTIDE SEQUENCE</scope>
    <source>
        <strain evidence="1">AT1</strain>
    </source>
</reference>
<evidence type="ECO:0000313" key="2">
    <source>
        <dbReference type="Proteomes" id="UP001062846"/>
    </source>
</evidence>
<gene>
    <name evidence="1" type="ORF">RHMOL_Rhmol02G0279200</name>
</gene>
<evidence type="ECO:0000313" key="1">
    <source>
        <dbReference type="EMBL" id="KAI8569439.1"/>
    </source>
</evidence>